<gene>
    <name evidence="3" type="ORF">ECRASSUSDP1_LOCUS28146</name>
</gene>
<dbReference type="AlphaFoldDB" id="A0AAD2D9V1"/>
<evidence type="ECO:0000313" key="3">
    <source>
        <dbReference type="EMBL" id="CAI2386524.1"/>
    </source>
</evidence>
<keyword evidence="1" id="KW-0175">Coiled coil</keyword>
<proteinExistence type="predicted"/>
<evidence type="ECO:0000256" key="1">
    <source>
        <dbReference type="SAM" id="Coils"/>
    </source>
</evidence>
<accession>A0AAD2D9V1</accession>
<dbReference type="Proteomes" id="UP001295684">
    <property type="component" value="Unassembled WGS sequence"/>
</dbReference>
<dbReference type="EMBL" id="CAMPGE010029042">
    <property type="protein sequence ID" value="CAI2386524.1"/>
    <property type="molecule type" value="Genomic_DNA"/>
</dbReference>
<organism evidence="3 4">
    <name type="scientific">Euplotes crassus</name>
    <dbReference type="NCBI Taxonomy" id="5936"/>
    <lineage>
        <taxon>Eukaryota</taxon>
        <taxon>Sar</taxon>
        <taxon>Alveolata</taxon>
        <taxon>Ciliophora</taxon>
        <taxon>Intramacronucleata</taxon>
        <taxon>Spirotrichea</taxon>
        <taxon>Hypotrichia</taxon>
        <taxon>Euplotida</taxon>
        <taxon>Euplotidae</taxon>
        <taxon>Moneuplotes</taxon>
    </lineage>
</organism>
<sequence length="642" mass="75116">MTTLPYTGSNTELYRMINGQRDLTQKQKLRRMENSSKNSYVKSPSKHAKNTPSGLSKNLADSGKMKKRKRRTSKENVDNNAYMKRSAKAKQPRRLSLEDRHHHFPSSIKELESDYSQKKISRKSPNRLKKEILDNIYEGGKSYKHQFSNTKIKNEKSRDSSRNILYGSGSPLLSGSASQLGKVWKLKKNKSPFSSIPTSQFSMYPTSASINNNTQLLKTSSMMTQFKDMSKKVSKQLGRTAQNLKKAGTYSQKDLSVKKSKLFTKKPQMSKHSGWGYQCPKKDRSINKSKSKLSTRRKGKNKSHHTTSKRQSDLGHSESIKNNHILRKYLERVSDHNGSQDNGGYRTIDPHYTLATQIHNTTSPSYWLDEEEEQRIREEHMNKQELKEIEDKLERDHNNYLQRKQTNSEDHDPEEQIRNAAETALKNLSESQTMFAPVLDLISKCYDSYIMNIEEKHEALSKVLKDKDKQIMDFKEQLSKFQVELATRDDQVASLQETIKSKINEIEKIKKEKLEVERPSNLIENYDEKKIYKEIKELLSENEDLKTYATQMKADMVSELEYSRQRENKLMYFLFLLQQKDYPVFDVFEKYISGLETNRFSTELDEDYKNIYIEQMRKLKDLGLLEREPHKSFCLPKDWKFE</sequence>
<feature type="compositionally biased region" description="Basic and acidic residues" evidence="2">
    <location>
        <begin position="310"/>
        <end position="321"/>
    </location>
</feature>
<evidence type="ECO:0000256" key="2">
    <source>
        <dbReference type="SAM" id="MobiDB-lite"/>
    </source>
</evidence>
<name>A0AAD2D9V1_EUPCR</name>
<protein>
    <submittedName>
        <fullName evidence="3">Uncharacterized protein</fullName>
    </submittedName>
</protein>
<feature type="coiled-coil region" evidence="1">
    <location>
        <begin position="368"/>
        <end position="403"/>
    </location>
</feature>
<feature type="compositionally biased region" description="Basic residues" evidence="2">
    <location>
        <begin position="287"/>
        <end position="308"/>
    </location>
</feature>
<evidence type="ECO:0000313" key="4">
    <source>
        <dbReference type="Proteomes" id="UP001295684"/>
    </source>
</evidence>
<feature type="region of interest" description="Disordered" evidence="2">
    <location>
        <begin position="31"/>
        <end position="123"/>
    </location>
</feature>
<comment type="caution">
    <text evidence="3">The sequence shown here is derived from an EMBL/GenBank/DDBJ whole genome shotgun (WGS) entry which is preliminary data.</text>
</comment>
<keyword evidence="4" id="KW-1185">Reference proteome</keyword>
<reference evidence="3" key="1">
    <citation type="submission" date="2023-07" db="EMBL/GenBank/DDBJ databases">
        <authorList>
            <consortium name="AG Swart"/>
            <person name="Singh M."/>
            <person name="Singh A."/>
            <person name="Seah K."/>
            <person name="Emmerich C."/>
        </authorList>
    </citation>
    <scope>NUCLEOTIDE SEQUENCE</scope>
    <source>
        <strain evidence="3">DP1</strain>
    </source>
</reference>
<feature type="coiled-coil region" evidence="1">
    <location>
        <begin position="450"/>
        <end position="555"/>
    </location>
</feature>
<feature type="region of interest" description="Disordered" evidence="2">
    <location>
        <begin position="259"/>
        <end position="321"/>
    </location>
</feature>